<dbReference type="Pfam" id="PF23122">
    <property type="entry name" value="C2_ITFG1"/>
    <property type="match status" value="1"/>
</dbReference>
<evidence type="ECO:0000313" key="10">
    <source>
        <dbReference type="EMBL" id="KAA1102764.1"/>
    </source>
</evidence>
<evidence type="ECO:0000256" key="8">
    <source>
        <dbReference type="SAM" id="Phobius"/>
    </source>
</evidence>
<sequence>MNNRSTNRPRTKRPTTSLHTLLIILTIIQAQTWLVLGSKEQKFKAQGLFELADLGLNNLDGIIIAIGDSNADQFRDIFTLSSDQRSVNLHLWNHQLYQFVSVPENPVIPKTVGGFVITNIIATDINYDGRLDILVMGNSDPSDLEGTLKMEVWYGRDGTSFGPGIPIASSLAAHPLVLDSQGTMTMDLLGLPSSLPSVFKVWKNMASGSSHSNSSTPFSIADPPFNSPINCKLPNPHSSTFIDLDGDCLADIFLVCEDGAGDQSYQIWLNNKAAGFSLARRGNLPWGTKQVTFADMDRDGTIDMVLSVCPSPDTCKVHVAYNQQIPLCTSSHSAQPKCRDPQNLCTADPDFRFSFDSADSGFTTMDIAKLFPAFRLVTELTGSDFQGPSPVGVQTGDYNLDGYPDLLLIVAPMGGSSSGGIRGVPWLLESFGCTLDVCSGPETAKHRRTFRPLSNGAAALNTIQDAKSAFFLDINEDGSLDVVVQRHAPSASPSHPAARSVSVFKNNFFNDAFFLKAIMLNGACSSRCSGKDGHADYRPYGVNYAGATYKFTIQDTFGERRATAVGQVPFNIYASPTTPYSFFGLGRTNNYVENMYIGSTRHQGEHYINIEGLLPNSQLVVIPYQPSGVRSVGSWKKELYLHPADWIPWVSISLAIATLVLAVIVVVLHVNEKVLASFLPSFSLTFMSVLTSSALVLIPPPPPSLTFSAKTNVNGDGKLIPSTSMPCNLNKNNNKKMLSGIVILFFLKKNECLMWANPGICV</sequence>
<dbReference type="InterPro" id="IPR028994">
    <property type="entry name" value="Integrin_alpha_N"/>
</dbReference>
<feature type="transmembrane region" description="Helical" evidence="8">
    <location>
        <begin position="675"/>
        <end position="698"/>
    </location>
</feature>
<comment type="subcellular location">
    <subcellularLocation>
        <location evidence="1">Membrane</location>
        <topology evidence="1">Single-pass type I membrane protein</topology>
    </subcellularLocation>
</comment>
<comment type="caution">
    <text evidence="10">The sequence shown here is derived from an EMBL/GenBank/DDBJ whole genome shotgun (WGS) entry which is preliminary data.</text>
</comment>
<dbReference type="InterPro" id="IPR057089">
    <property type="entry name" value="C2_TIP"/>
</dbReference>
<evidence type="ECO:0000256" key="2">
    <source>
        <dbReference type="ARBA" id="ARBA00006496"/>
    </source>
</evidence>
<dbReference type="InterPro" id="IPR013517">
    <property type="entry name" value="FG-GAP"/>
</dbReference>
<dbReference type="Pfam" id="PF13517">
    <property type="entry name" value="FG-GAP_3"/>
    <property type="match status" value="1"/>
</dbReference>
<name>A0A5B0PPY1_PUCGR</name>
<keyword evidence="7" id="KW-0325">Glycoprotein</keyword>
<reference evidence="10 11" key="1">
    <citation type="submission" date="2019-05" db="EMBL/GenBank/DDBJ databases">
        <title>Emergence of the Ug99 lineage of the wheat stem rust pathogen through somatic hybridization.</title>
        <authorList>
            <person name="Li F."/>
            <person name="Upadhyaya N.M."/>
            <person name="Sperschneider J."/>
            <person name="Matny O."/>
            <person name="Nguyen-Phuc H."/>
            <person name="Mago R."/>
            <person name="Raley C."/>
            <person name="Miller M.E."/>
            <person name="Silverstein K.A.T."/>
            <person name="Henningsen E."/>
            <person name="Hirsch C.D."/>
            <person name="Visser B."/>
            <person name="Pretorius Z.A."/>
            <person name="Steffenson B.J."/>
            <person name="Schwessinger B."/>
            <person name="Dodds P.N."/>
            <person name="Figueroa M."/>
        </authorList>
    </citation>
    <scope>NUCLEOTIDE SEQUENCE [LARGE SCALE GENOMIC DNA]</scope>
    <source>
        <strain evidence="10 11">Ug99</strain>
    </source>
</reference>
<keyword evidence="5 8" id="KW-1133">Transmembrane helix</keyword>
<keyword evidence="3 8" id="KW-0812">Transmembrane</keyword>
<gene>
    <name evidence="10" type="ORF">PGTUg99_035355</name>
</gene>
<proteinExistence type="inferred from homology"/>
<keyword evidence="4" id="KW-0732">Signal</keyword>
<dbReference type="PANTHER" id="PTHR13412:SF0">
    <property type="entry name" value="T-CELL IMMUNOMODULATORY PROTEIN"/>
    <property type="match status" value="1"/>
</dbReference>
<comment type="similarity">
    <text evidence="2">Belongs to the TIP family.</text>
</comment>
<dbReference type="InterPro" id="IPR024881">
    <property type="entry name" value="Tip"/>
</dbReference>
<dbReference type="PANTHER" id="PTHR13412">
    <property type="entry name" value="T-CELL IMMUNOMODULATORY PROTEIN HOMOLOG"/>
    <property type="match status" value="1"/>
</dbReference>
<protein>
    <recommendedName>
        <fullName evidence="9">T-cell immunomodulatory protein TIP C2 domain-containing protein</fullName>
    </recommendedName>
</protein>
<feature type="transmembrane region" description="Helical" evidence="8">
    <location>
        <begin position="646"/>
        <end position="668"/>
    </location>
</feature>
<keyword evidence="6 8" id="KW-0472">Membrane</keyword>
<dbReference type="AlphaFoldDB" id="A0A5B0PPY1"/>
<accession>A0A5B0PPY1</accession>
<evidence type="ECO:0000256" key="1">
    <source>
        <dbReference type="ARBA" id="ARBA00004479"/>
    </source>
</evidence>
<evidence type="ECO:0000256" key="3">
    <source>
        <dbReference type="ARBA" id="ARBA00022692"/>
    </source>
</evidence>
<organism evidence="10 11">
    <name type="scientific">Puccinia graminis f. sp. tritici</name>
    <dbReference type="NCBI Taxonomy" id="56615"/>
    <lineage>
        <taxon>Eukaryota</taxon>
        <taxon>Fungi</taxon>
        <taxon>Dikarya</taxon>
        <taxon>Basidiomycota</taxon>
        <taxon>Pucciniomycotina</taxon>
        <taxon>Pucciniomycetes</taxon>
        <taxon>Pucciniales</taxon>
        <taxon>Pucciniaceae</taxon>
        <taxon>Puccinia</taxon>
    </lineage>
</organism>
<evidence type="ECO:0000313" key="11">
    <source>
        <dbReference type="Proteomes" id="UP000325313"/>
    </source>
</evidence>
<dbReference type="Proteomes" id="UP000325313">
    <property type="component" value="Unassembled WGS sequence"/>
</dbReference>
<dbReference type="SUPFAM" id="SSF69318">
    <property type="entry name" value="Integrin alpha N-terminal domain"/>
    <property type="match status" value="2"/>
</dbReference>
<evidence type="ECO:0000256" key="5">
    <source>
        <dbReference type="ARBA" id="ARBA00022989"/>
    </source>
</evidence>
<evidence type="ECO:0000256" key="6">
    <source>
        <dbReference type="ARBA" id="ARBA00023136"/>
    </source>
</evidence>
<feature type="domain" description="T-cell immunomodulatory protein TIP C2" evidence="9">
    <location>
        <begin position="539"/>
        <end position="640"/>
    </location>
</feature>
<evidence type="ECO:0000256" key="7">
    <source>
        <dbReference type="ARBA" id="ARBA00023180"/>
    </source>
</evidence>
<evidence type="ECO:0000256" key="4">
    <source>
        <dbReference type="ARBA" id="ARBA00022729"/>
    </source>
</evidence>
<dbReference type="EMBL" id="VDEP01000337">
    <property type="protein sequence ID" value="KAA1102764.1"/>
    <property type="molecule type" value="Genomic_DNA"/>
</dbReference>
<evidence type="ECO:0000259" key="9">
    <source>
        <dbReference type="Pfam" id="PF23122"/>
    </source>
</evidence>
<dbReference type="GO" id="GO:0005886">
    <property type="term" value="C:plasma membrane"/>
    <property type="evidence" value="ECO:0007669"/>
    <property type="project" value="TreeGrafter"/>
</dbReference>